<dbReference type="InterPro" id="IPR003018">
    <property type="entry name" value="GAF"/>
</dbReference>
<evidence type="ECO:0000256" key="4">
    <source>
        <dbReference type="ARBA" id="ARBA00022777"/>
    </source>
</evidence>
<dbReference type="InterPro" id="IPR003594">
    <property type="entry name" value="HATPase_dom"/>
</dbReference>
<dbReference type="SUPFAM" id="SSF55781">
    <property type="entry name" value="GAF domain-like"/>
    <property type="match status" value="1"/>
</dbReference>
<dbReference type="RefSeq" id="WP_087463049.1">
    <property type="nucleotide sequence ID" value="NZ_CP021425.1"/>
</dbReference>
<dbReference type="Proteomes" id="UP000196027">
    <property type="component" value="Chromosome"/>
</dbReference>
<comment type="catalytic activity">
    <reaction evidence="1">
        <text>ATP + protein L-histidine = ADP + protein N-phospho-L-histidine.</text>
        <dbReference type="EC" id="2.7.13.3"/>
    </reaction>
</comment>
<name>A0A1Y0ICJ2_9GAMM</name>
<evidence type="ECO:0000313" key="7">
    <source>
        <dbReference type="EMBL" id="ARU58248.1"/>
    </source>
</evidence>
<keyword evidence="5" id="KW-0902">Two-component regulatory system</keyword>
<dbReference type="InterPro" id="IPR036097">
    <property type="entry name" value="HisK_dim/P_sf"/>
</dbReference>
<evidence type="ECO:0000256" key="2">
    <source>
        <dbReference type="ARBA" id="ARBA00012438"/>
    </source>
</evidence>
<dbReference type="SMART" id="SM00065">
    <property type="entry name" value="GAF"/>
    <property type="match status" value="1"/>
</dbReference>
<sequence length="410" mass="46088">MTYPRFVADKDFIDMDSTVPEIEQLRAMLGNLTRIHLLTANKFADFDALIRAYIEAGIDVFGLETGIVSKITVDGSYEVCDVVSPLDVLHKGQIFPLEDTYCREVAKSHQVIGFPEVGKLEYMKCHPVYQNLQLEAYLSAPIFVEDQLFGTFNFTSTQARGRGFSEHERDLVTLMANSIGAYILLRSKEEKLIRLNEKIKRFVGYVAHDLRNPLGAIIGLAKLGKRDGVKEERMQAIIHRISDSAETALELVTTILENAALSTGKITLDKSSADLRELITEAIESVHHFAHEEDIRFNLEIEANVTVLCDVNRIHQSLTNLLINAIKYSPRSGEVKLALFSEKDPSRYRVKVENSIDQERVNSSAEWSRTYDSVGFGLDIVSEVLNAHDELLTVTESPSLYVVEFTLTKA</sequence>
<dbReference type="InterPro" id="IPR050736">
    <property type="entry name" value="Sensor_HK_Regulatory"/>
</dbReference>
<evidence type="ECO:0000259" key="6">
    <source>
        <dbReference type="PROSITE" id="PS50109"/>
    </source>
</evidence>
<dbReference type="PANTHER" id="PTHR43711">
    <property type="entry name" value="TWO-COMPONENT HISTIDINE KINASE"/>
    <property type="match status" value="1"/>
</dbReference>
<dbReference type="GO" id="GO:0000155">
    <property type="term" value="F:phosphorelay sensor kinase activity"/>
    <property type="evidence" value="ECO:0007669"/>
    <property type="project" value="InterPro"/>
</dbReference>
<dbReference type="SMART" id="SM00387">
    <property type="entry name" value="HATPase_c"/>
    <property type="match status" value="1"/>
</dbReference>
<dbReference type="EMBL" id="CP021425">
    <property type="protein sequence ID" value="ARU58248.1"/>
    <property type="molecule type" value="Genomic_DNA"/>
</dbReference>
<reference evidence="7 8" key="1">
    <citation type="submission" date="2017-05" db="EMBL/GenBank/DDBJ databases">
        <title>Genomic insights into alkan degradation activity of Oleiphilus messinensis.</title>
        <authorList>
            <person name="Kozyavkin S.A."/>
            <person name="Slesarev A.I."/>
            <person name="Golyshin P.N."/>
            <person name="Korzhenkov A."/>
            <person name="Golyshina O.N."/>
            <person name="Toshchakov S.V."/>
        </authorList>
    </citation>
    <scope>NUCLEOTIDE SEQUENCE [LARGE SCALE GENOMIC DNA]</scope>
    <source>
        <strain evidence="7 8">ME102</strain>
    </source>
</reference>
<protein>
    <recommendedName>
        <fullName evidence="2">histidine kinase</fullName>
        <ecNumber evidence="2">2.7.13.3</ecNumber>
    </recommendedName>
</protein>
<evidence type="ECO:0000256" key="5">
    <source>
        <dbReference type="ARBA" id="ARBA00023012"/>
    </source>
</evidence>
<gene>
    <name evidence="7" type="ORF">OLMES_4232</name>
</gene>
<dbReference type="InterPro" id="IPR005467">
    <property type="entry name" value="His_kinase_dom"/>
</dbReference>
<dbReference type="Pfam" id="PF00512">
    <property type="entry name" value="HisKA"/>
    <property type="match status" value="1"/>
</dbReference>
<dbReference type="OrthoDB" id="73375at2"/>
<organism evidence="7 8">
    <name type="scientific">Oleiphilus messinensis</name>
    <dbReference type="NCBI Taxonomy" id="141451"/>
    <lineage>
        <taxon>Bacteria</taxon>
        <taxon>Pseudomonadati</taxon>
        <taxon>Pseudomonadota</taxon>
        <taxon>Gammaproteobacteria</taxon>
        <taxon>Oceanospirillales</taxon>
        <taxon>Oleiphilaceae</taxon>
        <taxon>Oleiphilus</taxon>
    </lineage>
</organism>
<dbReference type="Gene3D" id="3.30.450.40">
    <property type="match status" value="1"/>
</dbReference>
<dbReference type="SUPFAM" id="SSF55874">
    <property type="entry name" value="ATPase domain of HSP90 chaperone/DNA topoisomerase II/histidine kinase"/>
    <property type="match status" value="1"/>
</dbReference>
<dbReference type="AlphaFoldDB" id="A0A1Y0ICJ2"/>
<dbReference type="EC" id="2.7.13.3" evidence="2"/>
<accession>A0A1Y0ICJ2</accession>
<evidence type="ECO:0000313" key="8">
    <source>
        <dbReference type="Proteomes" id="UP000196027"/>
    </source>
</evidence>
<keyword evidence="4 7" id="KW-0418">Kinase</keyword>
<evidence type="ECO:0000256" key="1">
    <source>
        <dbReference type="ARBA" id="ARBA00000085"/>
    </source>
</evidence>
<keyword evidence="8" id="KW-1185">Reference proteome</keyword>
<dbReference type="Pfam" id="PF02518">
    <property type="entry name" value="HATPase_c"/>
    <property type="match status" value="1"/>
</dbReference>
<dbReference type="Gene3D" id="3.30.565.10">
    <property type="entry name" value="Histidine kinase-like ATPase, C-terminal domain"/>
    <property type="match status" value="1"/>
</dbReference>
<dbReference type="Gene3D" id="1.10.287.130">
    <property type="match status" value="1"/>
</dbReference>
<keyword evidence="3" id="KW-0808">Transferase</keyword>
<dbReference type="InterPro" id="IPR036890">
    <property type="entry name" value="HATPase_C_sf"/>
</dbReference>
<dbReference type="SMART" id="SM00388">
    <property type="entry name" value="HisKA"/>
    <property type="match status" value="1"/>
</dbReference>
<evidence type="ECO:0000256" key="3">
    <source>
        <dbReference type="ARBA" id="ARBA00022679"/>
    </source>
</evidence>
<dbReference type="KEGG" id="ome:OLMES_4232"/>
<dbReference type="CDD" id="cd00082">
    <property type="entry name" value="HisKA"/>
    <property type="match status" value="1"/>
</dbReference>
<dbReference type="InterPro" id="IPR029016">
    <property type="entry name" value="GAF-like_dom_sf"/>
</dbReference>
<dbReference type="Pfam" id="PF01590">
    <property type="entry name" value="GAF"/>
    <property type="match status" value="1"/>
</dbReference>
<feature type="domain" description="Histidine kinase" evidence="6">
    <location>
        <begin position="205"/>
        <end position="410"/>
    </location>
</feature>
<proteinExistence type="predicted"/>
<dbReference type="PROSITE" id="PS50109">
    <property type="entry name" value="HIS_KIN"/>
    <property type="match status" value="1"/>
</dbReference>
<dbReference type="InterPro" id="IPR003661">
    <property type="entry name" value="HisK_dim/P_dom"/>
</dbReference>
<dbReference type="PANTHER" id="PTHR43711:SF1">
    <property type="entry name" value="HISTIDINE KINASE 1"/>
    <property type="match status" value="1"/>
</dbReference>
<dbReference type="SUPFAM" id="SSF47384">
    <property type="entry name" value="Homodimeric domain of signal transducing histidine kinase"/>
    <property type="match status" value="1"/>
</dbReference>